<sequence length="251" mass="29180">MIPALNPLSHLTQNLSSIITSSLSQSEILYLNSKLSSSISQNTKILMILTGLKKILNIINRSDFDKIFSQIKTKKNLETLKKSNCTGFNLNYRYKTKILKPKTVKNLSSNSKSINDELKKNRFFSDRLLEYLKARSYSCLQPNENIGSRYNKRKARCNHYNEIVSEERYSGILKKYQLKTRYGFIKTQSKKVFLCEDELVLSGVNLRKFKDCIYNKIPIHLEFNLKSFVENGKEILSATQIQIRQDKENLE</sequence>
<dbReference type="EMBL" id="MPUH01000624">
    <property type="protein sequence ID" value="OMJ76579.1"/>
    <property type="molecule type" value="Genomic_DNA"/>
</dbReference>
<dbReference type="AlphaFoldDB" id="A0A1R2BIL0"/>
<reference evidence="1 2" key="1">
    <citation type="submission" date="2016-11" db="EMBL/GenBank/DDBJ databases">
        <title>The macronuclear genome of Stentor coeruleus: a giant cell with tiny introns.</title>
        <authorList>
            <person name="Slabodnick M."/>
            <person name="Ruby J.G."/>
            <person name="Reiff S.B."/>
            <person name="Swart E.C."/>
            <person name="Gosai S."/>
            <person name="Prabakaran S."/>
            <person name="Witkowska E."/>
            <person name="Larue G.E."/>
            <person name="Fisher S."/>
            <person name="Freeman R.M."/>
            <person name="Gunawardena J."/>
            <person name="Chu W."/>
            <person name="Stover N.A."/>
            <person name="Gregory B.D."/>
            <person name="Nowacki M."/>
            <person name="Derisi J."/>
            <person name="Roy S.W."/>
            <person name="Marshall W.F."/>
            <person name="Sood P."/>
        </authorList>
    </citation>
    <scope>NUCLEOTIDE SEQUENCE [LARGE SCALE GENOMIC DNA]</scope>
    <source>
        <strain evidence="1">WM001</strain>
    </source>
</reference>
<comment type="caution">
    <text evidence="1">The sequence shown here is derived from an EMBL/GenBank/DDBJ whole genome shotgun (WGS) entry which is preliminary data.</text>
</comment>
<evidence type="ECO:0000313" key="1">
    <source>
        <dbReference type="EMBL" id="OMJ76579.1"/>
    </source>
</evidence>
<dbReference type="Proteomes" id="UP000187209">
    <property type="component" value="Unassembled WGS sequence"/>
</dbReference>
<name>A0A1R2BIL0_9CILI</name>
<protein>
    <submittedName>
        <fullName evidence="1">Uncharacterized protein</fullName>
    </submittedName>
</protein>
<gene>
    <name evidence="1" type="ORF">SteCoe_24024</name>
</gene>
<accession>A0A1R2BIL0</accession>
<evidence type="ECO:0000313" key="2">
    <source>
        <dbReference type="Proteomes" id="UP000187209"/>
    </source>
</evidence>
<organism evidence="1 2">
    <name type="scientific">Stentor coeruleus</name>
    <dbReference type="NCBI Taxonomy" id="5963"/>
    <lineage>
        <taxon>Eukaryota</taxon>
        <taxon>Sar</taxon>
        <taxon>Alveolata</taxon>
        <taxon>Ciliophora</taxon>
        <taxon>Postciliodesmatophora</taxon>
        <taxon>Heterotrichea</taxon>
        <taxon>Heterotrichida</taxon>
        <taxon>Stentoridae</taxon>
        <taxon>Stentor</taxon>
    </lineage>
</organism>
<dbReference type="OrthoDB" id="422005at2759"/>
<keyword evidence="2" id="KW-1185">Reference proteome</keyword>
<proteinExistence type="predicted"/>